<sequence>MNVTVQVYTSSSKDCRSTWYLSQQEGMTSKTHCSACLRVLRQRQRSSVLAPQLALPTLQQHGCRLFSTSSAAPAAQVAPIKTPSPIPVHQKNPAPPANPKKNPQRVESSPTSKLAKAVRQRASAVTETYVAYGACESLVNECAAKADYSIPQTQEKGVEIPKTTDGEDLGVGTGWWYEELGLTPTFNTWAQITFLHMYLLTVRFRCFPPSHAPTWHQHLLDHFFYRAEERMTVMHNVHARAVRNKYLKDLFVQWRGLTAGYDEGVIRGDAVLAAAVWRNVFKGAEEVDLRKLAMVVSYMRRCLNRLEGAADENIVGGDVKFGDPGREAAWVKVRSKMMDQPIKDEELKPKGKAGS</sequence>
<proteinExistence type="inferred from homology"/>
<dbReference type="Pfam" id="PF03981">
    <property type="entry name" value="Ubiq_cyt_C_chap"/>
    <property type="match status" value="1"/>
</dbReference>
<reference evidence="5" key="1">
    <citation type="submission" date="2017-03" db="EMBL/GenBank/DDBJ databases">
        <authorList>
            <person name="Sharma R."/>
            <person name="Thines M."/>
        </authorList>
    </citation>
    <scope>NUCLEOTIDE SEQUENCE [LARGE SCALE GENOMIC DNA]</scope>
</reference>
<dbReference type="GO" id="GO:0005739">
    <property type="term" value="C:mitochondrion"/>
    <property type="evidence" value="ECO:0007669"/>
    <property type="project" value="TreeGrafter"/>
</dbReference>
<dbReference type="AlphaFoldDB" id="A0A1W5D8F3"/>
<protein>
    <submittedName>
        <fullName evidence="4">Ubiquinol-cytochrome c chaperone/UPF0174</fullName>
    </submittedName>
</protein>
<dbReference type="InterPro" id="IPR007129">
    <property type="entry name" value="Ubiqinol_cyt_c_chaperone_CPB3"/>
</dbReference>
<name>A0A1W5D8F3_9LECA</name>
<evidence type="ECO:0000256" key="1">
    <source>
        <dbReference type="ARBA" id="ARBA00006407"/>
    </source>
</evidence>
<evidence type="ECO:0000256" key="2">
    <source>
        <dbReference type="SAM" id="MobiDB-lite"/>
    </source>
</evidence>
<dbReference type="Proteomes" id="UP000192927">
    <property type="component" value="Unassembled WGS sequence"/>
</dbReference>
<feature type="domain" description="Ubiquinol-cytochrome c chaperone" evidence="3">
    <location>
        <begin position="178"/>
        <end position="321"/>
    </location>
</feature>
<dbReference type="EMBL" id="FWEW01003499">
    <property type="protein sequence ID" value="SLM39403.1"/>
    <property type="molecule type" value="Genomic_DNA"/>
</dbReference>
<dbReference type="InterPro" id="IPR021150">
    <property type="entry name" value="Ubiq_cyt_c_chap"/>
</dbReference>
<comment type="similarity">
    <text evidence="1">Belongs to the CBP3 family.</text>
</comment>
<keyword evidence="5" id="KW-1185">Reference proteome</keyword>
<evidence type="ECO:0000313" key="4">
    <source>
        <dbReference type="EMBL" id="SLM39403.1"/>
    </source>
</evidence>
<feature type="region of interest" description="Disordered" evidence="2">
    <location>
        <begin position="81"/>
        <end position="117"/>
    </location>
</feature>
<dbReference type="PANTHER" id="PTHR12184:SF1">
    <property type="entry name" value="UBIQUINOL-CYTOCHROME-C REDUCTASE COMPLEX ASSEMBLY FACTOR 1"/>
    <property type="match status" value="1"/>
</dbReference>
<evidence type="ECO:0000313" key="5">
    <source>
        <dbReference type="Proteomes" id="UP000192927"/>
    </source>
</evidence>
<organism evidence="4 5">
    <name type="scientific">Lasallia pustulata</name>
    <dbReference type="NCBI Taxonomy" id="136370"/>
    <lineage>
        <taxon>Eukaryota</taxon>
        <taxon>Fungi</taxon>
        <taxon>Dikarya</taxon>
        <taxon>Ascomycota</taxon>
        <taxon>Pezizomycotina</taxon>
        <taxon>Lecanoromycetes</taxon>
        <taxon>OSLEUM clade</taxon>
        <taxon>Umbilicariomycetidae</taxon>
        <taxon>Umbilicariales</taxon>
        <taxon>Umbilicariaceae</taxon>
        <taxon>Lasallia</taxon>
    </lineage>
</organism>
<accession>A0A1W5D8F3</accession>
<dbReference type="GO" id="GO:0034551">
    <property type="term" value="P:mitochondrial respiratory chain complex III assembly"/>
    <property type="evidence" value="ECO:0007669"/>
    <property type="project" value="TreeGrafter"/>
</dbReference>
<dbReference type="PANTHER" id="PTHR12184">
    <property type="entry name" value="UBIQUINOL-CYTOCHROME C REDUCTASE COMPLEX ASSEMBLY FACTOR 1 FAMILY MEMBER"/>
    <property type="match status" value="1"/>
</dbReference>
<evidence type="ECO:0000259" key="3">
    <source>
        <dbReference type="Pfam" id="PF03981"/>
    </source>
</evidence>